<name>A0A380NXW9_WEIVI</name>
<evidence type="ECO:0000313" key="2">
    <source>
        <dbReference type="Proteomes" id="UP000254621"/>
    </source>
</evidence>
<evidence type="ECO:0000313" key="1">
    <source>
        <dbReference type="EMBL" id="SUP52821.1"/>
    </source>
</evidence>
<dbReference type="AlphaFoldDB" id="A0A380NXW9"/>
<protein>
    <submittedName>
        <fullName evidence="1">Uncharacterized protein</fullName>
    </submittedName>
</protein>
<proteinExistence type="predicted"/>
<reference evidence="1 2" key="1">
    <citation type="submission" date="2018-06" db="EMBL/GenBank/DDBJ databases">
        <authorList>
            <consortium name="Pathogen Informatics"/>
            <person name="Doyle S."/>
        </authorList>
    </citation>
    <scope>NUCLEOTIDE SEQUENCE [LARGE SCALE GENOMIC DNA]</scope>
    <source>
        <strain evidence="1 2">NCTC13645</strain>
    </source>
</reference>
<sequence length="89" mass="10692">MFNYLNKYHSKEFDTYYVIRADSSEKENIDKYPDQILDFQSPRHLEIFLQTDLFLHTHNSANLAPFKSDYLIEKYQQPRKLTSNMALPD</sequence>
<gene>
    <name evidence="1" type="ORF">NCTC13645_00724</name>
</gene>
<dbReference type="Proteomes" id="UP000254621">
    <property type="component" value="Unassembled WGS sequence"/>
</dbReference>
<dbReference type="EMBL" id="UHIV01000001">
    <property type="protein sequence ID" value="SUP52821.1"/>
    <property type="molecule type" value="Genomic_DNA"/>
</dbReference>
<organism evidence="1 2">
    <name type="scientific">Weissella viridescens</name>
    <name type="common">Lactobacillus viridescens</name>
    <dbReference type="NCBI Taxonomy" id="1629"/>
    <lineage>
        <taxon>Bacteria</taxon>
        <taxon>Bacillati</taxon>
        <taxon>Bacillota</taxon>
        <taxon>Bacilli</taxon>
        <taxon>Lactobacillales</taxon>
        <taxon>Lactobacillaceae</taxon>
        <taxon>Weissella</taxon>
    </lineage>
</organism>
<accession>A0A380NXW9</accession>